<feature type="transmembrane region" description="Helical" evidence="7">
    <location>
        <begin position="576"/>
        <end position="599"/>
    </location>
</feature>
<gene>
    <name evidence="8" type="ORF">SISNIDRAFT_449320</name>
</gene>
<organism evidence="8 9">
    <name type="scientific">Sistotremastrum niveocremeum HHB9708</name>
    <dbReference type="NCBI Taxonomy" id="1314777"/>
    <lineage>
        <taxon>Eukaryota</taxon>
        <taxon>Fungi</taxon>
        <taxon>Dikarya</taxon>
        <taxon>Basidiomycota</taxon>
        <taxon>Agaricomycotina</taxon>
        <taxon>Agaricomycetes</taxon>
        <taxon>Sistotremastrales</taxon>
        <taxon>Sistotremastraceae</taxon>
        <taxon>Sertulicium</taxon>
        <taxon>Sertulicium niveocremeum</taxon>
    </lineage>
</organism>
<dbReference type="Pfam" id="PF07690">
    <property type="entry name" value="MFS_1"/>
    <property type="match status" value="1"/>
</dbReference>
<dbReference type="Proteomes" id="UP000076722">
    <property type="component" value="Unassembled WGS sequence"/>
</dbReference>
<name>A0A164ZIX8_9AGAM</name>
<reference evidence="8 9" key="1">
    <citation type="journal article" date="2016" name="Mol. Biol. Evol.">
        <title>Comparative Genomics of Early-Diverging Mushroom-Forming Fungi Provides Insights into the Origins of Lignocellulose Decay Capabilities.</title>
        <authorList>
            <person name="Nagy L.G."/>
            <person name="Riley R."/>
            <person name="Tritt A."/>
            <person name="Adam C."/>
            <person name="Daum C."/>
            <person name="Floudas D."/>
            <person name="Sun H."/>
            <person name="Yadav J.S."/>
            <person name="Pangilinan J."/>
            <person name="Larsson K.H."/>
            <person name="Matsuura K."/>
            <person name="Barry K."/>
            <person name="Labutti K."/>
            <person name="Kuo R."/>
            <person name="Ohm R.A."/>
            <person name="Bhattacharya S.S."/>
            <person name="Shirouzu T."/>
            <person name="Yoshinaga Y."/>
            <person name="Martin F.M."/>
            <person name="Grigoriev I.V."/>
            <person name="Hibbett D.S."/>
        </authorList>
    </citation>
    <scope>NUCLEOTIDE SEQUENCE [LARGE SCALE GENOMIC DNA]</scope>
    <source>
        <strain evidence="8 9">HHB9708</strain>
    </source>
</reference>
<evidence type="ECO:0000256" key="7">
    <source>
        <dbReference type="SAM" id="Phobius"/>
    </source>
</evidence>
<dbReference type="PANTHER" id="PTHR19432">
    <property type="entry name" value="SUGAR TRANSPORTER"/>
    <property type="match status" value="1"/>
</dbReference>
<dbReference type="AlphaFoldDB" id="A0A164ZIX8"/>
<dbReference type="GO" id="GO:0005886">
    <property type="term" value="C:plasma membrane"/>
    <property type="evidence" value="ECO:0007669"/>
    <property type="project" value="TreeGrafter"/>
</dbReference>
<evidence type="ECO:0000256" key="4">
    <source>
        <dbReference type="ARBA" id="ARBA00022989"/>
    </source>
</evidence>
<evidence type="ECO:0000256" key="2">
    <source>
        <dbReference type="ARBA" id="ARBA00022448"/>
    </source>
</evidence>
<dbReference type="InterPro" id="IPR036259">
    <property type="entry name" value="MFS_trans_sf"/>
</dbReference>
<dbReference type="OrthoDB" id="28755at2759"/>
<dbReference type="EMBL" id="KV419396">
    <property type="protein sequence ID" value="KZS97761.1"/>
    <property type="molecule type" value="Genomic_DNA"/>
</dbReference>
<comment type="subcellular location">
    <subcellularLocation>
        <location evidence="1">Membrane</location>
        <topology evidence="1">Multi-pass membrane protein</topology>
    </subcellularLocation>
</comment>
<keyword evidence="9" id="KW-1185">Reference proteome</keyword>
<feature type="transmembrane region" description="Helical" evidence="7">
    <location>
        <begin position="192"/>
        <end position="210"/>
    </location>
</feature>
<dbReference type="SUPFAM" id="SSF103473">
    <property type="entry name" value="MFS general substrate transporter"/>
    <property type="match status" value="1"/>
</dbReference>
<evidence type="ECO:0000256" key="6">
    <source>
        <dbReference type="SAM" id="MobiDB-lite"/>
    </source>
</evidence>
<feature type="transmembrane region" description="Helical" evidence="7">
    <location>
        <begin position="113"/>
        <end position="134"/>
    </location>
</feature>
<feature type="transmembrane region" description="Helical" evidence="7">
    <location>
        <begin position="74"/>
        <end position="93"/>
    </location>
</feature>
<sequence>MSQSPRPPPLSTTQPEAPVPFPSESLSPVKYQVPLPPPDPFPSLIRSNGSNDSKGKGPGMAEIKVKKGPKRMTTGDLLTLSISMAGAQIAWTVELGYGTPYLLALGVPDSLTSLVWLAGPLSGLIAQPLIGAISDASHSKYRRRSWVIASTVVLVLAGLTLAYSTSISSFFIRLSGDKTPYELTHPKVKRAAIPMAITAFYFLDFALNGIQASLRNLLLDVTAQEQLSVANAWHGRMINAGNIIGSAFGFWNLGNLPLLRLLGGDQFRKLCIVALVILVSTVLITVTCHEEPPKEVDLSGGPRSGGYRAVVNNITNAIRHLPRPIRRVCYVQVFSWMAWFPFLFYSTAYVGQVMAKEIDRDPDVDDATRAGEFAMFLYGIVAVLAGSLIPWLAGRDRRLLAHDAADDEDEDAEFVRIREMVRSWKSEAAREGRPLKLPTMPFMLRNIWTAALVLFAIIMFSTFFITTVFWATVAVALLGVCWAITVWVPFAILMEYLKEVDTHNTKRLIGATGITSGPSRPPPHQRAISTPAIRPGTSQDADERSALLRRHSLKGLHEGSPDDDLSKSKPLAGGTVLGIHNLAIVFPQLLVSIIASVIFKLANPNDPENPTVYYGKDGVGWVMRFGGICAIVAALISRMVPPTKTEKEMRKRLAEMLESNERGSP</sequence>
<keyword evidence="2" id="KW-0813">Transport</keyword>
<feature type="transmembrane region" description="Helical" evidence="7">
    <location>
        <begin position="373"/>
        <end position="393"/>
    </location>
</feature>
<feature type="region of interest" description="Disordered" evidence="6">
    <location>
        <begin position="511"/>
        <end position="540"/>
    </location>
</feature>
<feature type="transmembrane region" description="Helical" evidence="7">
    <location>
        <begin position="447"/>
        <end position="470"/>
    </location>
</feature>
<keyword evidence="4 7" id="KW-1133">Transmembrane helix</keyword>
<dbReference type="Gene3D" id="1.20.1250.20">
    <property type="entry name" value="MFS general substrate transporter like domains"/>
    <property type="match status" value="1"/>
</dbReference>
<accession>A0A164ZIX8</accession>
<evidence type="ECO:0000313" key="9">
    <source>
        <dbReference type="Proteomes" id="UP000076722"/>
    </source>
</evidence>
<keyword evidence="5 7" id="KW-0472">Membrane</keyword>
<proteinExistence type="predicted"/>
<dbReference type="GO" id="GO:0008506">
    <property type="term" value="F:sucrose:proton symporter activity"/>
    <property type="evidence" value="ECO:0007669"/>
    <property type="project" value="TreeGrafter"/>
</dbReference>
<feature type="transmembrane region" description="Helical" evidence="7">
    <location>
        <begin position="476"/>
        <end position="497"/>
    </location>
</feature>
<evidence type="ECO:0000313" key="8">
    <source>
        <dbReference type="EMBL" id="KZS97761.1"/>
    </source>
</evidence>
<evidence type="ECO:0000256" key="5">
    <source>
        <dbReference type="ARBA" id="ARBA00023136"/>
    </source>
</evidence>
<feature type="compositionally biased region" description="Pro residues" evidence="6">
    <location>
        <begin position="1"/>
        <end position="10"/>
    </location>
</feature>
<feature type="region of interest" description="Disordered" evidence="6">
    <location>
        <begin position="1"/>
        <end position="62"/>
    </location>
</feature>
<feature type="transmembrane region" description="Helical" evidence="7">
    <location>
        <begin position="146"/>
        <end position="172"/>
    </location>
</feature>
<feature type="transmembrane region" description="Helical" evidence="7">
    <location>
        <begin position="328"/>
        <end position="353"/>
    </location>
</feature>
<protein>
    <submittedName>
        <fullName evidence="8">MFS general substrate transporter</fullName>
    </submittedName>
</protein>
<evidence type="ECO:0000256" key="1">
    <source>
        <dbReference type="ARBA" id="ARBA00004141"/>
    </source>
</evidence>
<dbReference type="PANTHER" id="PTHR19432:SF35">
    <property type="entry name" value="SOLUTE CARRIER FAMILY 45 MEMBER 3 ISOFORM X1"/>
    <property type="match status" value="1"/>
</dbReference>
<evidence type="ECO:0000256" key="3">
    <source>
        <dbReference type="ARBA" id="ARBA00022692"/>
    </source>
</evidence>
<feature type="transmembrane region" description="Helical" evidence="7">
    <location>
        <begin position="619"/>
        <end position="640"/>
    </location>
</feature>
<dbReference type="InterPro" id="IPR011701">
    <property type="entry name" value="MFS"/>
</dbReference>
<keyword evidence="3 7" id="KW-0812">Transmembrane</keyword>